<dbReference type="SUPFAM" id="SSF111283">
    <property type="entry name" value="Putative modulator of DNA gyrase, PmbA/TldD"/>
    <property type="match status" value="1"/>
</dbReference>
<dbReference type="GO" id="GO:0008237">
    <property type="term" value="F:metallopeptidase activity"/>
    <property type="evidence" value="ECO:0007669"/>
    <property type="project" value="InterPro"/>
</dbReference>
<sequence length="434" mass="49500">MMIDKIIKILKTRKEIDDWKIVQNDDDAQELFFIRKALDMNRAKSTQKFFVTLYHDFEENDQKYRGSSTSIIYPTMKSDEIEETVNDALFSSKFVKNSPYPLAKPSKMEGHFTSSKYSSGDLSEWIHKISEELYSADRFMNSWINSSELFLKRNKFRVINSKGVDVSWELYKLYIEFITTSKRKGEEVELYSIIENSDFENGEIYEKVSQALEITEERANAISMPAVKGLPVLLSGEAVGEFLKYYLYKSSARYFYEHLSTAKTGDTIQGDDPSGDRITMYIDPSVNGSSYSTPYDEDGLPLRKVKIIENGIMKRYWGELKYAYYLKVKPTGQLTNFTVNGGKISEASLQEGRYLKLLSFSDFQSDPMTGDFGGEVRLGWYNDGESTVPVSGGSISGNISEVQSNMIFSKEIQKDKNFVVPKMIKLSNVKISAG</sequence>
<evidence type="ECO:0000313" key="2">
    <source>
        <dbReference type="EMBL" id="HGE74756.1"/>
    </source>
</evidence>
<dbReference type="InterPro" id="IPR045569">
    <property type="entry name" value="Metalloprtase-TldD/E_C"/>
</dbReference>
<dbReference type="Pfam" id="PF19289">
    <property type="entry name" value="PmbA_TldD_3rd"/>
    <property type="match status" value="1"/>
</dbReference>
<dbReference type="PANTHER" id="PTHR43421">
    <property type="entry name" value="METALLOPROTEASE PMBA"/>
    <property type="match status" value="1"/>
</dbReference>
<name>A0A7V3RDS3_9BACT</name>
<proteinExistence type="predicted"/>
<protein>
    <submittedName>
        <fullName evidence="2">TldD/PmbA family protein</fullName>
    </submittedName>
</protein>
<dbReference type="PANTHER" id="PTHR43421:SF1">
    <property type="entry name" value="METALLOPROTEASE PMBA"/>
    <property type="match status" value="1"/>
</dbReference>
<dbReference type="InterPro" id="IPR047657">
    <property type="entry name" value="PmbA"/>
</dbReference>
<dbReference type="GO" id="GO:0005829">
    <property type="term" value="C:cytosol"/>
    <property type="evidence" value="ECO:0007669"/>
    <property type="project" value="TreeGrafter"/>
</dbReference>
<comment type="caution">
    <text evidence="2">The sequence shown here is derived from an EMBL/GenBank/DDBJ whole genome shotgun (WGS) entry which is preliminary data.</text>
</comment>
<accession>A0A7V3RDS3</accession>
<feature type="domain" description="Metalloprotease TldD/E C-terminal" evidence="1">
    <location>
        <begin position="230"/>
        <end position="432"/>
    </location>
</feature>
<dbReference type="InterPro" id="IPR036059">
    <property type="entry name" value="TldD/PmbA_sf"/>
</dbReference>
<gene>
    <name evidence="2" type="ORF">ENX73_01345</name>
</gene>
<evidence type="ECO:0000259" key="1">
    <source>
        <dbReference type="Pfam" id="PF19289"/>
    </source>
</evidence>
<dbReference type="EMBL" id="DTPE01000060">
    <property type="protein sequence ID" value="HGE74756.1"/>
    <property type="molecule type" value="Genomic_DNA"/>
</dbReference>
<dbReference type="AlphaFoldDB" id="A0A7V3RDS3"/>
<dbReference type="GO" id="GO:0006508">
    <property type="term" value="P:proteolysis"/>
    <property type="evidence" value="ECO:0007669"/>
    <property type="project" value="InterPro"/>
</dbReference>
<reference evidence="2" key="1">
    <citation type="journal article" date="2020" name="mSystems">
        <title>Genome- and Community-Level Interaction Insights into Carbon Utilization and Element Cycling Functions of Hydrothermarchaeota in Hydrothermal Sediment.</title>
        <authorList>
            <person name="Zhou Z."/>
            <person name="Liu Y."/>
            <person name="Xu W."/>
            <person name="Pan J."/>
            <person name="Luo Z.H."/>
            <person name="Li M."/>
        </authorList>
    </citation>
    <scope>NUCLEOTIDE SEQUENCE [LARGE SCALE GENOMIC DNA]</scope>
    <source>
        <strain evidence="2">SpSt-966</strain>
    </source>
</reference>
<organism evidence="2">
    <name type="scientific">Mesoaciditoga lauensis</name>
    <dbReference type="NCBI Taxonomy" id="1495039"/>
    <lineage>
        <taxon>Bacteria</taxon>
        <taxon>Thermotogati</taxon>
        <taxon>Thermotogota</taxon>
        <taxon>Thermotogae</taxon>
        <taxon>Mesoaciditogales</taxon>
        <taxon>Mesoaciditogaceae</taxon>
        <taxon>Mesoaciditoga</taxon>
    </lineage>
</organism>